<protein>
    <submittedName>
        <fullName evidence="1">Uncharacterized protein</fullName>
    </submittedName>
</protein>
<keyword evidence="2" id="KW-1185">Reference proteome</keyword>
<proteinExistence type="predicted"/>
<dbReference type="EMBL" id="CP045226">
    <property type="protein sequence ID" value="QFS48251.1"/>
    <property type="molecule type" value="Genomic_DNA"/>
</dbReference>
<reference evidence="1 2" key="1">
    <citation type="submission" date="2019-10" db="EMBL/GenBank/DDBJ databases">
        <title>Genomic and transcriptomic insights into the perfect genentic adaptation of a filamentous nitrogen-fixing cyanobacterium to rice fields.</title>
        <authorList>
            <person name="Chen Z."/>
        </authorList>
    </citation>
    <scope>NUCLEOTIDE SEQUENCE [LARGE SCALE GENOMIC DNA]</scope>
    <source>
        <strain evidence="1">CCNUC1</strain>
    </source>
</reference>
<evidence type="ECO:0000313" key="1">
    <source>
        <dbReference type="EMBL" id="QFS48251.1"/>
    </source>
</evidence>
<evidence type="ECO:0000313" key="2">
    <source>
        <dbReference type="Proteomes" id="UP000326678"/>
    </source>
</evidence>
<dbReference type="KEGG" id="nsh:GXM_05743"/>
<organism evidence="1 2">
    <name type="scientific">Nostoc sphaeroides CCNUC1</name>
    <dbReference type="NCBI Taxonomy" id="2653204"/>
    <lineage>
        <taxon>Bacteria</taxon>
        <taxon>Bacillati</taxon>
        <taxon>Cyanobacteriota</taxon>
        <taxon>Cyanophyceae</taxon>
        <taxon>Nostocales</taxon>
        <taxon>Nostocaceae</taxon>
        <taxon>Nostoc</taxon>
    </lineage>
</organism>
<sequence length="49" mass="5479">MLPNKALMMLGFVPQPNLHQFYFLALTQAYCLIPHPQPLPDALGRGDKA</sequence>
<dbReference type="Proteomes" id="UP000326678">
    <property type="component" value="Chromosome Gxm1"/>
</dbReference>
<accession>A0A5P8W6W4</accession>
<dbReference type="AlphaFoldDB" id="A0A5P8W6W4"/>
<name>A0A5P8W6W4_9NOSO</name>
<gene>
    <name evidence="1" type="ORF">GXM_05743</name>
</gene>